<protein>
    <recommendedName>
        <fullName evidence="3">Gag-pol polyprotein</fullName>
    </recommendedName>
</protein>
<dbReference type="Proteomes" id="UP000257109">
    <property type="component" value="Unassembled WGS sequence"/>
</dbReference>
<name>A0A371HHX5_MUCPR</name>
<gene>
    <name evidence="1" type="ORF">CR513_14195</name>
</gene>
<accession>A0A371HHX5</accession>
<feature type="non-terminal residue" evidence="1">
    <location>
        <position position="1"/>
    </location>
</feature>
<evidence type="ECO:0000313" key="1">
    <source>
        <dbReference type="EMBL" id="RDY02359.1"/>
    </source>
</evidence>
<proteinExistence type="predicted"/>
<sequence length="198" mass="22570">MTHKPDIPKRPDNKRFTLLNEKRVKILREICHIRLLHFLPPSDGKEGRLNQYVRLREERLGQKEEWPARRRRSRSRQISPVLHKGTVTTILGGVFGPPLEDCRQGKEVQAILTGANITPLGRRMSGPVITFTDRDIRRGMTGCDEPMVISVVAAEYKIERVLVDQGSSANILYWTTAKKLGIQNLTKCQRVLYGFAGE</sequence>
<dbReference type="EMBL" id="QJKJ01002552">
    <property type="protein sequence ID" value="RDY02359.1"/>
    <property type="molecule type" value="Genomic_DNA"/>
</dbReference>
<evidence type="ECO:0008006" key="3">
    <source>
        <dbReference type="Google" id="ProtNLM"/>
    </source>
</evidence>
<organism evidence="1 2">
    <name type="scientific">Mucuna pruriens</name>
    <name type="common">Velvet bean</name>
    <name type="synonym">Dolichos pruriens</name>
    <dbReference type="NCBI Taxonomy" id="157652"/>
    <lineage>
        <taxon>Eukaryota</taxon>
        <taxon>Viridiplantae</taxon>
        <taxon>Streptophyta</taxon>
        <taxon>Embryophyta</taxon>
        <taxon>Tracheophyta</taxon>
        <taxon>Spermatophyta</taxon>
        <taxon>Magnoliopsida</taxon>
        <taxon>eudicotyledons</taxon>
        <taxon>Gunneridae</taxon>
        <taxon>Pentapetalae</taxon>
        <taxon>rosids</taxon>
        <taxon>fabids</taxon>
        <taxon>Fabales</taxon>
        <taxon>Fabaceae</taxon>
        <taxon>Papilionoideae</taxon>
        <taxon>50 kb inversion clade</taxon>
        <taxon>NPAAA clade</taxon>
        <taxon>indigoferoid/millettioid clade</taxon>
        <taxon>Phaseoleae</taxon>
        <taxon>Mucuna</taxon>
    </lineage>
</organism>
<dbReference type="AlphaFoldDB" id="A0A371HHX5"/>
<comment type="caution">
    <text evidence="1">The sequence shown here is derived from an EMBL/GenBank/DDBJ whole genome shotgun (WGS) entry which is preliminary data.</text>
</comment>
<evidence type="ECO:0000313" key="2">
    <source>
        <dbReference type="Proteomes" id="UP000257109"/>
    </source>
</evidence>
<keyword evidence="2" id="KW-1185">Reference proteome</keyword>
<reference evidence="1" key="1">
    <citation type="submission" date="2018-05" db="EMBL/GenBank/DDBJ databases">
        <title>Draft genome of Mucuna pruriens seed.</title>
        <authorList>
            <person name="Nnadi N.E."/>
            <person name="Vos R."/>
            <person name="Hasami M.H."/>
            <person name="Devisetty U.K."/>
            <person name="Aguiy J.C."/>
        </authorList>
    </citation>
    <scope>NUCLEOTIDE SEQUENCE [LARGE SCALE GENOMIC DNA]</scope>
    <source>
        <strain evidence="1">JCA_2017</strain>
    </source>
</reference>